<reference evidence="2 3" key="1">
    <citation type="submission" date="2020-08" db="EMBL/GenBank/DDBJ databases">
        <title>Genomic Encyclopedia of Archaeal and Bacterial Type Strains, Phase II (KMG-II): from individual species to whole genera.</title>
        <authorList>
            <person name="Goeker M."/>
        </authorList>
    </citation>
    <scope>NUCLEOTIDE SEQUENCE [LARGE SCALE GENOMIC DNA]</scope>
    <source>
        <strain evidence="2 3">DSM 43850</strain>
    </source>
</reference>
<dbReference type="Proteomes" id="UP000517916">
    <property type="component" value="Unassembled WGS sequence"/>
</dbReference>
<evidence type="ECO:0000313" key="2">
    <source>
        <dbReference type="EMBL" id="MBA8924325.1"/>
    </source>
</evidence>
<evidence type="ECO:0000313" key="3">
    <source>
        <dbReference type="Proteomes" id="UP000517916"/>
    </source>
</evidence>
<comment type="caution">
    <text evidence="2">The sequence shown here is derived from an EMBL/GenBank/DDBJ whole genome shotgun (WGS) entry which is preliminary data.</text>
</comment>
<accession>A0ABR6BBS6</accession>
<evidence type="ECO:0000256" key="1">
    <source>
        <dbReference type="SAM" id="MobiDB-lite"/>
    </source>
</evidence>
<feature type="region of interest" description="Disordered" evidence="1">
    <location>
        <begin position="1"/>
        <end position="55"/>
    </location>
</feature>
<proteinExistence type="predicted"/>
<feature type="compositionally biased region" description="Acidic residues" evidence="1">
    <location>
        <begin position="38"/>
        <end position="49"/>
    </location>
</feature>
<keyword evidence="3" id="KW-1185">Reference proteome</keyword>
<sequence>MTIPPIEPEPQPDEERPIGDPHFGAPEPLHGSGPGGPDIEEPPLDDPEDEYPRQD</sequence>
<protein>
    <submittedName>
        <fullName evidence="2">Uncharacterized protein</fullName>
    </submittedName>
</protein>
<dbReference type="EMBL" id="JACJID010000001">
    <property type="protein sequence ID" value="MBA8924325.1"/>
    <property type="molecule type" value="Genomic_DNA"/>
</dbReference>
<name>A0ABR6BBS6_9PSEU</name>
<dbReference type="RefSeq" id="WP_158510788.1">
    <property type="nucleotide sequence ID" value="NZ_BAAABQ010000007.1"/>
</dbReference>
<organism evidence="2 3">
    <name type="scientific">Kutzneria viridogrisea</name>
    <dbReference type="NCBI Taxonomy" id="47990"/>
    <lineage>
        <taxon>Bacteria</taxon>
        <taxon>Bacillati</taxon>
        <taxon>Actinomycetota</taxon>
        <taxon>Actinomycetes</taxon>
        <taxon>Pseudonocardiales</taxon>
        <taxon>Pseudonocardiaceae</taxon>
        <taxon>Kutzneria</taxon>
    </lineage>
</organism>
<gene>
    <name evidence="2" type="ORF">BC739_001522</name>
</gene>